<proteinExistence type="predicted"/>
<dbReference type="EMBL" id="BK032551">
    <property type="protein sequence ID" value="DAF47137.1"/>
    <property type="molecule type" value="Genomic_DNA"/>
</dbReference>
<name>A0A8S5S857_9CAUD</name>
<protein>
    <submittedName>
        <fullName evidence="1">Head decoration protein</fullName>
    </submittedName>
</protein>
<evidence type="ECO:0000313" key="1">
    <source>
        <dbReference type="EMBL" id="DAF47137.1"/>
    </source>
</evidence>
<accession>A0A8S5S857</accession>
<organism evidence="1">
    <name type="scientific">Caudovirales sp. ctTVN2</name>
    <dbReference type="NCBI Taxonomy" id="2827634"/>
    <lineage>
        <taxon>Viruses</taxon>
        <taxon>Duplodnaviria</taxon>
        <taxon>Heunggongvirae</taxon>
        <taxon>Uroviricota</taxon>
        <taxon>Caudoviricetes</taxon>
    </lineage>
</organism>
<sequence>MSELSKSLGTMEYDGLIADINPKLVVSGGTLRKLGAAGTIKRGTVLAKSGGTAGDNKLVALGTAASGDTETLTAYAILCDDVEVGTTDDVTVPVYLAGCFNLNKCVTINDHTITEAEKDALRNGGIFFKAAAPAL</sequence>
<reference evidence="1" key="1">
    <citation type="journal article" date="2021" name="Proc. Natl. Acad. Sci. U.S.A.">
        <title>A Catalog of Tens of Thousands of Viruses from Human Metagenomes Reveals Hidden Associations with Chronic Diseases.</title>
        <authorList>
            <person name="Tisza M.J."/>
            <person name="Buck C.B."/>
        </authorList>
    </citation>
    <scope>NUCLEOTIDE SEQUENCE</scope>
    <source>
        <strain evidence="1">CtTVN2</strain>
    </source>
</reference>